<dbReference type="PROSITE" id="PS50086">
    <property type="entry name" value="TBC_RABGAP"/>
    <property type="match status" value="1"/>
</dbReference>
<dbReference type="InterPro" id="IPR045913">
    <property type="entry name" value="TBC20/Gyp8-like"/>
</dbReference>
<reference evidence="4" key="3">
    <citation type="submission" date="2016-06" db="UniProtKB">
        <authorList>
            <consortium name="WormBaseParasite"/>
        </authorList>
    </citation>
    <scope>IDENTIFICATION</scope>
</reference>
<dbReference type="GO" id="GO:0005789">
    <property type="term" value="C:endoplasmic reticulum membrane"/>
    <property type="evidence" value="ECO:0007669"/>
    <property type="project" value="TreeGrafter"/>
</dbReference>
<evidence type="ECO:0000313" key="3">
    <source>
        <dbReference type="Proteomes" id="UP000050741"/>
    </source>
</evidence>
<dbReference type="GO" id="GO:0006888">
    <property type="term" value="P:endoplasmic reticulum to Golgi vesicle-mediated transport"/>
    <property type="evidence" value="ECO:0007669"/>
    <property type="project" value="TreeGrafter"/>
</dbReference>
<evidence type="ECO:0000259" key="2">
    <source>
        <dbReference type="PROSITE" id="PS50086"/>
    </source>
</evidence>
<evidence type="ECO:0000313" key="4">
    <source>
        <dbReference type="WBParaSite" id="GPLIN_000816400"/>
    </source>
</evidence>
<accession>A0A183C5L9</accession>
<reference evidence="3" key="1">
    <citation type="submission" date="2013-12" db="EMBL/GenBank/DDBJ databases">
        <authorList>
            <person name="Aslett M."/>
        </authorList>
    </citation>
    <scope>NUCLEOTIDE SEQUENCE [LARGE SCALE GENOMIC DNA]</scope>
    <source>
        <strain evidence="3">Lindley</strain>
    </source>
</reference>
<proteinExistence type="predicted"/>
<dbReference type="SMART" id="SM00164">
    <property type="entry name" value="TBC"/>
    <property type="match status" value="1"/>
</dbReference>
<dbReference type="Pfam" id="PF00566">
    <property type="entry name" value="RabGAP-TBC"/>
    <property type="match status" value="1"/>
</dbReference>
<keyword evidence="1" id="KW-0343">GTPase activation</keyword>
<dbReference type="Gene3D" id="1.10.8.1310">
    <property type="match status" value="2"/>
</dbReference>
<reference evidence="3" key="2">
    <citation type="submission" date="2014-05" db="EMBL/GenBank/DDBJ databases">
        <title>The genome and life-stage specific transcriptomes of Globodera pallida elucidate key aspects of plant parasitism by a cyst nematode.</title>
        <authorList>
            <person name="Cotton J.A."/>
            <person name="Lilley C.J."/>
            <person name="Jones L.M."/>
            <person name="Kikuchi T."/>
            <person name="Reid A.J."/>
            <person name="Thorpe P."/>
            <person name="Tsai I.J."/>
            <person name="Beasley H."/>
            <person name="Blok V."/>
            <person name="Cock P.J.A."/>
            <person name="Van den Akker S.E."/>
            <person name="Holroyd N."/>
            <person name="Hunt M."/>
            <person name="Mantelin S."/>
            <person name="Naghra H."/>
            <person name="Pain A."/>
            <person name="Palomares-Rius J.E."/>
            <person name="Zarowiecki M."/>
            <person name="Berriman M."/>
            <person name="Jones J.T."/>
            <person name="Urwin P.E."/>
        </authorList>
    </citation>
    <scope>NUCLEOTIDE SEQUENCE [LARGE SCALE GENOMIC DNA]</scope>
    <source>
        <strain evidence="3">Lindley</strain>
    </source>
</reference>
<keyword evidence="3" id="KW-1185">Reference proteome</keyword>
<dbReference type="InterPro" id="IPR000195">
    <property type="entry name" value="Rab-GAP-TBC_dom"/>
</dbReference>
<evidence type="ECO:0000256" key="1">
    <source>
        <dbReference type="ARBA" id="ARBA00022468"/>
    </source>
</evidence>
<dbReference type="PANTHER" id="PTHR20913:SF7">
    <property type="entry name" value="RE60063P"/>
    <property type="match status" value="1"/>
</dbReference>
<dbReference type="SUPFAM" id="SSF47923">
    <property type="entry name" value="Ypt/Rab-GAP domain of gyp1p"/>
    <property type="match status" value="2"/>
</dbReference>
<name>A0A183C5L9_GLOPA</name>
<dbReference type="AlphaFoldDB" id="A0A183C5L9"/>
<sequence length="625" mass="71721">MIRTLAMSYRDFAEYQGVPTTGVAAWNRLGDHAFMNSYQDFGSMSRDRGEAALFQRPYSSKVFKREGGGRYSRGQPLMQGMRDKRYQTMKSAENRRQQHTYPKALLEKVRQCCDLRSAITSTADKLIVHSYNGDDFFGTGVPAKYVKDWCSGMEQNKVSLKYPMEFPLTGDNVKYVPVIAKGKNVLGFAYNANNIKCRNAERAVELFIEKKRAKISKFLETYQNNLEANLSQLHAFACSTGGLIDDEYRERVWPILAKNIPQAERCTSESQQYKLCVEDGLDSSESPKNGCPPLHEIQQQTLLFSDSDFESALSTFSPSFSGCDIMDEEDALEDDALSSQFPLVPEFSNDKLRDHKDWNQVELDVARTLARFPPNIEDDERETLQKELTQLIVRILCENESFRYYQGFHDVCLTFLLVLGAESALEVTRSICSRGAFYNYLSCSLEESAMSELQDVYVLLFMHDQEVEKRLRSAELGTLFALSWPLTWFSHALQNYSQIVLFFDLFLSSHQLMPIYVSAALVSERREEVLKCEVDMPSLHQLLNYVPVSINCHRVTDCARTLMDRYPPSVIREFRNEYLRICERHKRLVAVEQLQKWIERDNIYALAGAGAVALLSAAIVRYWPY</sequence>
<dbReference type="Proteomes" id="UP000050741">
    <property type="component" value="Unassembled WGS sequence"/>
</dbReference>
<dbReference type="Gene3D" id="1.10.357.40">
    <property type="entry name" value="YbiA-like"/>
    <property type="match status" value="1"/>
</dbReference>
<dbReference type="InterPro" id="IPR035969">
    <property type="entry name" value="Rab-GAP_TBC_sf"/>
</dbReference>
<feature type="domain" description="Rab-GAP TBC" evidence="2">
    <location>
        <begin position="243"/>
        <end position="510"/>
    </location>
</feature>
<protein>
    <submittedName>
        <fullName evidence="4">Rab-GAP TBC domain-containing protein</fullName>
    </submittedName>
</protein>
<dbReference type="SUPFAM" id="SSF143990">
    <property type="entry name" value="YbiA-like"/>
    <property type="match status" value="1"/>
</dbReference>
<dbReference type="Gene3D" id="1.10.472.80">
    <property type="entry name" value="Ypt/Rab-GAP domain of gyp1p, domain 3"/>
    <property type="match status" value="1"/>
</dbReference>
<dbReference type="PANTHER" id="PTHR20913">
    <property type="entry name" value="TBC1 DOMAIN FAMILY MEMBER 20/GTPASE"/>
    <property type="match status" value="1"/>
</dbReference>
<dbReference type="WBParaSite" id="GPLIN_000816400">
    <property type="protein sequence ID" value="GPLIN_000816400"/>
    <property type="gene ID" value="GPLIN_000816400"/>
</dbReference>
<dbReference type="InterPro" id="IPR037238">
    <property type="entry name" value="YbiA-like_sf"/>
</dbReference>
<organism evidence="3 4">
    <name type="scientific">Globodera pallida</name>
    <name type="common">Potato cyst nematode worm</name>
    <name type="synonym">Heterodera pallida</name>
    <dbReference type="NCBI Taxonomy" id="36090"/>
    <lineage>
        <taxon>Eukaryota</taxon>
        <taxon>Metazoa</taxon>
        <taxon>Ecdysozoa</taxon>
        <taxon>Nematoda</taxon>
        <taxon>Chromadorea</taxon>
        <taxon>Rhabditida</taxon>
        <taxon>Tylenchina</taxon>
        <taxon>Tylenchomorpha</taxon>
        <taxon>Tylenchoidea</taxon>
        <taxon>Heteroderidae</taxon>
        <taxon>Heteroderinae</taxon>
        <taxon>Globodera</taxon>
    </lineage>
</organism>
<dbReference type="GO" id="GO:0005096">
    <property type="term" value="F:GTPase activator activity"/>
    <property type="evidence" value="ECO:0007669"/>
    <property type="project" value="UniProtKB-KW"/>
</dbReference>